<reference evidence="2" key="2">
    <citation type="journal article" date="2014" name="Nat. Commun.">
        <title>The cavefish genome reveals candidate genes for eye loss.</title>
        <authorList>
            <person name="McGaugh S.E."/>
            <person name="Gross J.B."/>
            <person name="Aken B."/>
            <person name="Blin M."/>
            <person name="Borowsky R."/>
            <person name="Chalopin D."/>
            <person name="Hinaux H."/>
            <person name="Jeffery W.R."/>
            <person name="Keene A."/>
            <person name="Ma L."/>
            <person name="Minx P."/>
            <person name="Murphy D."/>
            <person name="O'Quin K.E."/>
            <person name="Retaux S."/>
            <person name="Rohner N."/>
            <person name="Searle S.M."/>
            <person name="Stahl B.A."/>
            <person name="Tabin C."/>
            <person name="Volff J.N."/>
            <person name="Yoshizawa M."/>
            <person name="Warren W.C."/>
        </authorList>
    </citation>
    <scope>NUCLEOTIDE SEQUENCE [LARGE SCALE GENOMIC DNA]</scope>
    <source>
        <strain evidence="2">female</strain>
    </source>
</reference>
<sequence length="63" mass="7107">LDTSQRLAVLHPVSSELTTPYNEIGCTKCRSFVQPNNEEDGVHQPLDSKQWGITMLWNPLIPT</sequence>
<reference evidence="1" key="3">
    <citation type="submission" date="2025-08" db="UniProtKB">
        <authorList>
            <consortium name="Ensembl"/>
        </authorList>
    </citation>
    <scope>IDENTIFICATION</scope>
</reference>
<organism evidence="1 2">
    <name type="scientific">Astyanax mexicanus</name>
    <name type="common">Blind cave fish</name>
    <name type="synonym">Astyanax fasciatus mexicanus</name>
    <dbReference type="NCBI Taxonomy" id="7994"/>
    <lineage>
        <taxon>Eukaryota</taxon>
        <taxon>Metazoa</taxon>
        <taxon>Chordata</taxon>
        <taxon>Craniata</taxon>
        <taxon>Vertebrata</taxon>
        <taxon>Euteleostomi</taxon>
        <taxon>Actinopterygii</taxon>
        <taxon>Neopterygii</taxon>
        <taxon>Teleostei</taxon>
        <taxon>Ostariophysi</taxon>
        <taxon>Characiformes</taxon>
        <taxon>Characoidei</taxon>
        <taxon>Acestrorhamphidae</taxon>
        <taxon>Acestrorhamphinae</taxon>
        <taxon>Astyanax</taxon>
    </lineage>
</organism>
<evidence type="ECO:0000313" key="2">
    <source>
        <dbReference type="Proteomes" id="UP000018467"/>
    </source>
</evidence>
<name>A0A3B1J496_ASTMX</name>
<dbReference type="Ensembl" id="ENSAMXT00000047095.1">
    <property type="protein sequence ID" value="ENSAMXP00000036169.1"/>
    <property type="gene ID" value="ENSAMXG00000036448.1"/>
</dbReference>
<dbReference type="Proteomes" id="UP000018467">
    <property type="component" value="Unassembled WGS sequence"/>
</dbReference>
<reference evidence="2" key="1">
    <citation type="submission" date="2013-03" db="EMBL/GenBank/DDBJ databases">
        <authorList>
            <person name="Jeffery W."/>
            <person name="Warren W."/>
            <person name="Wilson R.K."/>
        </authorList>
    </citation>
    <scope>NUCLEOTIDE SEQUENCE</scope>
    <source>
        <strain evidence="2">female</strain>
    </source>
</reference>
<dbReference type="AlphaFoldDB" id="A0A3B1J496"/>
<evidence type="ECO:0000313" key="1">
    <source>
        <dbReference type="Ensembl" id="ENSAMXP00000036169.1"/>
    </source>
</evidence>
<proteinExistence type="predicted"/>
<dbReference type="InParanoid" id="A0A3B1J496"/>
<keyword evidence="2" id="KW-1185">Reference proteome</keyword>
<dbReference type="Bgee" id="ENSAMXG00000036448">
    <property type="expression patterns" value="Expressed in zone of skin and 5 other cell types or tissues"/>
</dbReference>
<accession>A0A3B1J496</accession>
<reference evidence="1" key="4">
    <citation type="submission" date="2025-09" db="UniProtKB">
        <authorList>
            <consortium name="Ensembl"/>
        </authorList>
    </citation>
    <scope>IDENTIFICATION</scope>
</reference>
<protein>
    <submittedName>
        <fullName evidence="1">Uncharacterized protein</fullName>
    </submittedName>
</protein>